<evidence type="ECO:0000256" key="3">
    <source>
        <dbReference type="ARBA" id="ARBA00004322"/>
    </source>
</evidence>
<dbReference type="OrthoDB" id="9975959at2759"/>
<evidence type="ECO:0000256" key="4">
    <source>
        <dbReference type="ARBA" id="ARBA00022722"/>
    </source>
</evidence>
<evidence type="ECO:0000259" key="11">
    <source>
        <dbReference type="Pfam" id="PF03372"/>
    </source>
</evidence>
<feature type="domain" description="Endonuclease/exonuclease/phosphatase" evidence="11">
    <location>
        <begin position="15"/>
        <end position="260"/>
    </location>
</feature>
<sequence length="279" mass="32243">MATARNANKLRLLCYNLDGLDDEDIVPRTEGACRVLLHENPEVILLQEVVTESLPILRARCMPDYDIHLGLEGKRRGPTSYFTAILVRKDCSSVERATIIPFPTTRQSRTLLEVECQIKSVPVTLLTSHLESLRECSSERKNQLSQAFSRMKSADIKRVVLFGGDLNLRDYEVMVNLSDIAAIPEDVVDIWEYTGKDPRTEFTWDLRINDNKQIDTRYQPRCRFDRIYMRNSDPPLLSPVKFELTGNWRLRTCGRFPSDHWGILCHFDILNKEPENSKE</sequence>
<evidence type="ECO:0000256" key="8">
    <source>
        <dbReference type="ARBA" id="ARBA00022842"/>
    </source>
</evidence>
<dbReference type="GO" id="GO:0070260">
    <property type="term" value="F:5'-tyrosyl-DNA phosphodiesterase activity"/>
    <property type="evidence" value="ECO:0007669"/>
    <property type="project" value="TreeGrafter"/>
</dbReference>
<keyword evidence="12" id="KW-1185">Reference proteome</keyword>
<dbReference type="InterPro" id="IPR036691">
    <property type="entry name" value="Endo/exonu/phosph_ase_sf"/>
</dbReference>
<dbReference type="InterPro" id="IPR051547">
    <property type="entry name" value="TDP2-like"/>
</dbReference>
<evidence type="ECO:0000256" key="7">
    <source>
        <dbReference type="ARBA" id="ARBA00022801"/>
    </source>
</evidence>
<protein>
    <submittedName>
        <fullName evidence="13">Tyrosyl-DNA phosphodiesterase 2-like isoform X1</fullName>
    </submittedName>
</protein>
<reference evidence="13" key="1">
    <citation type="submission" date="2025-08" db="UniProtKB">
        <authorList>
            <consortium name="RefSeq"/>
        </authorList>
    </citation>
    <scope>IDENTIFICATION</scope>
</reference>
<dbReference type="GO" id="GO:0006302">
    <property type="term" value="P:double-strand break repair"/>
    <property type="evidence" value="ECO:0007669"/>
    <property type="project" value="TreeGrafter"/>
</dbReference>
<evidence type="ECO:0000313" key="12">
    <source>
        <dbReference type="Proteomes" id="UP001165740"/>
    </source>
</evidence>
<evidence type="ECO:0000256" key="1">
    <source>
        <dbReference type="ARBA" id="ARBA00001936"/>
    </source>
</evidence>
<comment type="cofactor">
    <cofactor evidence="2">
        <name>Mg(2+)</name>
        <dbReference type="ChEBI" id="CHEBI:18420"/>
    </cofactor>
</comment>
<keyword evidence="5" id="KW-0479">Metal-binding</keyword>
<dbReference type="GO" id="GO:0004518">
    <property type="term" value="F:nuclease activity"/>
    <property type="evidence" value="ECO:0007669"/>
    <property type="project" value="UniProtKB-KW"/>
</dbReference>
<evidence type="ECO:0000256" key="5">
    <source>
        <dbReference type="ARBA" id="ARBA00022723"/>
    </source>
</evidence>
<keyword evidence="8" id="KW-0460">Magnesium</keyword>
<evidence type="ECO:0000256" key="2">
    <source>
        <dbReference type="ARBA" id="ARBA00001946"/>
    </source>
</evidence>
<dbReference type="RefSeq" id="XP_055891118.1">
    <property type="nucleotide sequence ID" value="XM_056035143.1"/>
</dbReference>
<keyword evidence="4" id="KW-0540">Nuclease</keyword>
<organism evidence="12 13">
    <name type="scientific">Biomphalaria glabrata</name>
    <name type="common">Bloodfluke planorb</name>
    <name type="synonym">Freshwater snail</name>
    <dbReference type="NCBI Taxonomy" id="6526"/>
    <lineage>
        <taxon>Eukaryota</taxon>
        <taxon>Metazoa</taxon>
        <taxon>Spiralia</taxon>
        <taxon>Lophotrochozoa</taxon>
        <taxon>Mollusca</taxon>
        <taxon>Gastropoda</taxon>
        <taxon>Heterobranchia</taxon>
        <taxon>Euthyneura</taxon>
        <taxon>Panpulmonata</taxon>
        <taxon>Hygrophila</taxon>
        <taxon>Lymnaeoidea</taxon>
        <taxon>Planorbidae</taxon>
        <taxon>Biomphalaria</taxon>
    </lineage>
</organism>
<dbReference type="GO" id="GO:0003697">
    <property type="term" value="F:single-stranded DNA binding"/>
    <property type="evidence" value="ECO:0007669"/>
    <property type="project" value="TreeGrafter"/>
</dbReference>
<accession>A0A9W3AVB7</accession>
<evidence type="ECO:0000256" key="10">
    <source>
        <dbReference type="ARBA" id="ARBA00023242"/>
    </source>
</evidence>
<keyword evidence="7" id="KW-0378">Hydrolase</keyword>
<dbReference type="AlphaFoldDB" id="A0A9W3AVB7"/>
<dbReference type="GO" id="GO:0016605">
    <property type="term" value="C:PML body"/>
    <property type="evidence" value="ECO:0007669"/>
    <property type="project" value="UniProtKB-SubCell"/>
</dbReference>
<dbReference type="GO" id="GO:0046872">
    <property type="term" value="F:metal ion binding"/>
    <property type="evidence" value="ECO:0007669"/>
    <property type="project" value="UniProtKB-KW"/>
</dbReference>
<dbReference type="Pfam" id="PF03372">
    <property type="entry name" value="Exo_endo_phos"/>
    <property type="match status" value="1"/>
</dbReference>
<evidence type="ECO:0000313" key="13">
    <source>
        <dbReference type="RefSeq" id="XP_055891118.1"/>
    </source>
</evidence>
<evidence type="ECO:0000256" key="6">
    <source>
        <dbReference type="ARBA" id="ARBA00022763"/>
    </source>
</evidence>
<dbReference type="Proteomes" id="UP001165740">
    <property type="component" value="Chromosome 7"/>
</dbReference>
<comment type="subcellular location">
    <subcellularLocation>
        <location evidence="3">Nucleus</location>
        <location evidence="3">PML body</location>
    </subcellularLocation>
</comment>
<proteinExistence type="predicted"/>
<dbReference type="CDD" id="cd09080">
    <property type="entry name" value="TDP2"/>
    <property type="match status" value="1"/>
</dbReference>
<dbReference type="OMA" id="YTIHISH"/>
<gene>
    <name evidence="13" type="primary">LOC106071859</name>
</gene>
<name>A0A9W3AVB7_BIOGL</name>
<keyword evidence="10" id="KW-0539">Nucleus</keyword>
<comment type="cofactor">
    <cofactor evidence="1">
        <name>Mn(2+)</name>
        <dbReference type="ChEBI" id="CHEBI:29035"/>
    </cofactor>
</comment>
<dbReference type="GO" id="GO:0005737">
    <property type="term" value="C:cytoplasm"/>
    <property type="evidence" value="ECO:0007669"/>
    <property type="project" value="TreeGrafter"/>
</dbReference>
<keyword evidence="9" id="KW-0234">DNA repair</keyword>
<dbReference type="SUPFAM" id="SSF56219">
    <property type="entry name" value="DNase I-like"/>
    <property type="match status" value="1"/>
</dbReference>
<dbReference type="PANTHER" id="PTHR15822">
    <property type="entry name" value="TRAF AND TNF RECEPTOR-ASSOCIATED PROTEIN"/>
    <property type="match status" value="1"/>
</dbReference>
<dbReference type="InterPro" id="IPR005135">
    <property type="entry name" value="Endo/exonuclease/phosphatase"/>
</dbReference>
<dbReference type="GeneID" id="106071859"/>
<dbReference type="PANTHER" id="PTHR15822:SF4">
    <property type="entry name" value="TYROSYL-DNA PHOSPHODIESTERASE 2"/>
    <property type="match status" value="1"/>
</dbReference>
<keyword evidence="6" id="KW-0227">DNA damage</keyword>
<evidence type="ECO:0000256" key="9">
    <source>
        <dbReference type="ARBA" id="ARBA00023204"/>
    </source>
</evidence>
<dbReference type="Gene3D" id="3.60.10.10">
    <property type="entry name" value="Endonuclease/exonuclease/phosphatase"/>
    <property type="match status" value="1"/>
</dbReference>